<gene>
    <name evidence="2" type="ORF">BOTNAR_0051g00020</name>
</gene>
<dbReference type="EMBL" id="PQXJ01000051">
    <property type="protein sequence ID" value="TGO66923.1"/>
    <property type="molecule type" value="Genomic_DNA"/>
</dbReference>
<keyword evidence="3" id="KW-1185">Reference proteome</keyword>
<evidence type="ECO:0000313" key="3">
    <source>
        <dbReference type="Proteomes" id="UP000297452"/>
    </source>
</evidence>
<feature type="region of interest" description="Disordered" evidence="1">
    <location>
        <begin position="1"/>
        <end position="50"/>
    </location>
</feature>
<dbReference type="Proteomes" id="UP000297452">
    <property type="component" value="Unassembled WGS sequence"/>
</dbReference>
<reference evidence="2 3" key="1">
    <citation type="submission" date="2017-12" db="EMBL/GenBank/DDBJ databases">
        <title>Comparative genomics of Botrytis spp.</title>
        <authorList>
            <person name="Valero-Jimenez C.A."/>
            <person name="Tapia P."/>
            <person name="Veloso J."/>
            <person name="Silva-Moreno E."/>
            <person name="Staats M."/>
            <person name="Valdes J.H."/>
            <person name="Van Kan J.A.L."/>
        </authorList>
    </citation>
    <scope>NUCLEOTIDE SEQUENCE [LARGE SCALE GENOMIC DNA]</scope>
    <source>
        <strain evidence="2 3">MUCL2120</strain>
    </source>
</reference>
<sequence>MHGPAVPYKFRNTPLPTLRTAKNIKYTPHSSGKSKSSSTENDLSNPEARNLKKALVQTNVENPFKRNISCFQEHWFVTYKGVGTIPWERDS</sequence>
<comment type="caution">
    <text evidence="2">The sequence shown here is derived from an EMBL/GenBank/DDBJ whole genome shotgun (WGS) entry which is preliminary data.</text>
</comment>
<dbReference type="AlphaFoldDB" id="A0A4Z1JCL0"/>
<accession>A0A4Z1JCL0</accession>
<protein>
    <submittedName>
        <fullName evidence="2">Uncharacterized protein</fullName>
    </submittedName>
</protein>
<evidence type="ECO:0000313" key="2">
    <source>
        <dbReference type="EMBL" id="TGO66923.1"/>
    </source>
</evidence>
<evidence type="ECO:0000256" key="1">
    <source>
        <dbReference type="SAM" id="MobiDB-lite"/>
    </source>
</evidence>
<name>A0A4Z1JCL0_9HELO</name>
<proteinExistence type="predicted"/>
<organism evidence="2 3">
    <name type="scientific">Botryotinia narcissicola</name>
    <dbReference type="NCBI Taxonomy" id="278944"/>
    <lineage>
        <taxon>Eukaryota</taxon>
        <taxon>Fungi</taxon>
        <taxon>Dikarya</taxon>
        <taxon>Ascomycota</taxon>
        <taxon>Pezizomycotina</taxon>
        <taxon>Leotiomycetes</taxon>
        <taxon>Helotiales</taxon>
        <taxon>Sclerotiniaceae</taxon>
        <taxon>Botryotinia</taxon>
    </lineage>
</organism>